<evidence type="ECO:0000256" key="2">
    <source>
        <dbReference type="ARBA" id="ARBA00022723"/>
    </source>
</evidence>
<dbReference type="FunFam" id="2.60.120.330:FF:000006">
    <property type="entry name" value="2-oxoglutarate-Fe(II) type oxidoreductase hxnY"/>
    <property type="match status" value="1"/>
</dbReference>
<comment type="similarity">
    <text evidence="1 5">Belongs to the iron/ascorbate-dependent oxidoreductase family.</text>
</comment>
<dbReference type="InterPro" id="IPR026992">
    <property type="entry name" value="DIOX_N"/>
</dbReference>
<keyword evidence="2 5" id="KW-0479">Metal-binding</keyword>
<evidence type="ECO:0000256" key="3">
    <source>
        <dbReference type="ARBA" id="ARBA00023002"/>
    </source>
</evidence>
<protein>
    <recommendedName>
        <fullName evidence="6">Fe2OG dioxygenase domain-containing protein</fullName>
    </recommendedName>
</protein>
<keyword evidence="8" id="KW-1185">Reference proteome</keyword>
<evidence type="ECO:0000256" key="1">
    <source>
        <dbReference type="ARBA" id="ARBA00008056"/>
    </source>
</evidence>
<dbReference type="AlphaFoldDB" id="A0ABC8YCW8"/>
<dbReference type="Proteomes" id="UP001497457">
    <property type="component" value="Chromosome 16b"/>
</dbReference>
<dbReference type="InterPro" id="IPR044861">
    <property type="entry name" value="IPNS-like_FE2OG_OXY"/>
</dbReference>
<dbReference type="PANTHER" id="PTHR10209">
    <property type="entry name" value="OXIDOREDUCTASE, 2OG-FE II OXYGENASE FAMILY PROTEIN"/>
    <property type="match status" value="1"/>
</dbReference>
<keyword evidence="4 5" id="KW-0408">Iron</keyword>
<sequence length="368" mass="41085">MRAIVVDFAIKFRPKPRGDFSPDRPIDDAIPGTTPRQQISNTSVPLLLNWRRQRSDTGAMAGSVDLPLVDLASPDLRAAAASVRQACVEHGFFYVTNHGVDAALVEAVFAESRRFFGLPMEEKMKLQRTNHRGYTPPYAEKLDASSEFTGDLKESFYIGPIGDSDMQNDLNQWPSEERFPSWKETMKLYIATVLDTGTRILSLIALGLDLDAEFFHKIGALDCPSTFLRLLHYPAEVNESDSGNYGASAHSDYGAITLLVTDGTPGLQICREKDRDPQLWEDVHHVDGALIVNIGDLLERWTNCVFRSTLHRVVAVGKERYSVAFFLDPNYDTLVECLESCCSEADPPRFPPITSGEYITGRINSTYK</sequence>
<proteinExistence type="inferred from homology"/>
<evidence type="ECO:0000256" key="5">
    <source>
        <dbReference type="RuleBase" id="RU003682"/>
    </source>
</evidence>
<dbReference type="GO" id="GO:0046872">
    <property type="term" value="F:metal ion binding"/>
    <property type="evidence" value="ECO:0007669"/>
    <property type="project" value="UniProtKB-KW"/>
</dbReference>
<name>A0ABC8YCW8_9POAL</name>
<dbReference type="SUPFAM" id="SSF51197">
    <property type="entry name" value="Clavaminate synthase-like"/>
    <property type="match status" value="1"/>
</dbReference>
<gene>
    <name evidence="7" type="ORF">URODEC1_LOCUS32393</name>
</gene>
<dbReference type="InterPro" id="IPR027443">
    <property type="entry name" value="IPNS-like_sf"/>
</dbReference>
<feature type="domain" description="Fe2OG dioxygenase" evidence="6">
    <location>
        <begin position="224"/>
        <end position="329"/>
    </location>
</feature>
<dbReference type="Gene3D" id="2.60.120.330">
    <property type="entry name" value="B-lactam Antibiotic, Isopenicillin N Synthase, Chain"/>
    <property type="match status" value="1"/>
</dbReference>
<reference evidence="7" key="1">
    <citation type="submission" date="2024-10" db="EMBL/GenBank/DDBJ databases">
        <authorList>
            <person name="Ryan C."/>
        </authorList>
    </citation>
    <scope>NUCLEOTIDE SEQUENCE [LARGE SCALE GENOMIC DNA]</scope>
</reference>
<accession>A0ABC8YCW8</accession>
<keyword evidence="3 5" id="KW-0560">Oxidoreductase</keyword>
<evidence type="ECO:0000313" key="7">
    <source>
        <dbReference type="EMBL" id="CAL4940255.1"/>
    </source>
</evidence>
<dbReference type="PRINTS" id="PR00682">
    <property type="entry name" value="IPNSYNTHASE"/>
</dbReference>
<dbReference type="InterPro" id="IPR005123">
    <property type="entry name" value="Oxoglu/Fe-dep_dioxygenase_dom"/>
</dbReference>
<dbReference type="PANTHER" id="PTHR10209:SF590">
    <property type="entry name" value="2-OXOGLUTARATE (2OG) AND FE(II)-DEPENDENT OXYGENASE SUPERFAMILY PROTEIN"/>
    <property type="match status" value="1"/>
</dbReference>
<evidence type="ECO:0000313" key="8">
    <source>
        <dbReference type="Proteomes" id="UP001497457"/>
    </source>
</evidence>
<evidence type="ECO:0000256" key="4">
    <source>
        <dbReference type="ARBA" id="ARBA00023004"/>
    </source>
</evidence>
<dbReference type="Pfam" id="PF03171">
    <property type="entry name" value="2OG-FeII_Oxy"/>
    <property type="match status" value="1"/>
</dbReference>
<organism evidence="7 8">
    <name type="scientific">Urochloa decumbens</name>
    <dbReference type="NCBI Taxonomy" id="240449"/>
    <lineage>
        <taxon>Eukaryota</taxon>
        <taxon>Viridiplantae</taxon>
        <taxon>Streptophyta</taxon>
        <taxon>Embryophyta</taxon>
        <taxon>Tracheophyta</taxon>
        <taxon>Spermatophyta</taxon>
        <taxon>Magnoliopsida</taxon>
        <taxon>Liliopsida</taxon>
        <taxon>Poales</taxon>
        <taxon>Poaceae</taxon>
        <taxon>PACMAD clade</taxon>
        <taxon>Panicoideae</taxon>
        <taxon>Panicodae</taxon>
        <taxon>Paniceae</taxon>
        <taxon>Melinidinae</taxon>
        <taxon>Urochloa</taxon>
    </lineage>
</organism>
<dbReference type="EMBL" id="OZ075126">
    <property type="protein sequence ID" value="CAL4940255.1"/>
    <property type="molecule type" value="Genomic_DNA"/>
</dbReference>
<dbReference type="Pfam" id="PF14226">
    <property type="entry name" value="DIOX_N"/>
    <property type="match status" value="1"/>
</dbReference>
<evidence type="ECO:0000259" key="6">
    <source>
        <dbReference type="PROSITE" id="PS51471"/>
    </source>
</evidence>
<dbReference type="GO" id="GO:0051213">
    <property type="term" value="F:dioxygenase activity"/>
    <property type="evidence" value="ECO:0007669"/>
    <property type="project" value="UniProtKB-ARBA"/>
</dbReference>
<dbReference type="PROSITE" id="PS51471">
    <property type="entry name" value="FE2OG_OXY"/>
    <property type="match status" value="1"/>
</dbReference>